<evidence type="ECO:0000259" key="9">
    <source>
        <dbReference type="PROSITE" id="PS50042"/>
    </source>
</evidence>
<dbReference type="GO" id="GO:0030552">
    <property type="term" value="F:cAMP binding"/>
    <property type="evidence" value="ECO:0007669"/>
    <property type="project" value="UniProtKB-KW"/>
</dbReference>
<evidence type="ECO:0000313" key="11">
    <source>
        <dbReference type="RefSeq" id="XP_019510753.1"/>
    </source>
</evidence>
<dbReference type="GO" id="GO:0005829">
    <property type="term" value="C:cytosol"/>
    <property type="evidence" value="ECO:0007669"/>
    <property type="project" value="UniProtKB-SubCell"/>
</dbReference>
<dbReference type="OrthoDB" id="166212at2759"/>
<evidence type="ECO:0000256" key="1">
    <source>
        <dbReference type="ARBA" id="ARBA00004514"/>
    </source>
</evidence>
<gene>
    <name evidence="11" type="primary">LOC109389580</name>
</gene>
<evidence type="ECO:0000256" key="8">
    <source>
        <dbReference type="SAM" id="MobiDB-lite"/>
    </source>
</evidence>
<feature type="domain" description="Cyclic nucleotide-binding" evidence="9">
    <location>
        <begin position="186"/>
        <end position="288"/>
    </location>
</feature>
<comment type="function">
    <text evidence="6">Essential for male fertility. Plays an important role in spermatogenesis and regulates sperm motility by controlling the development of the flagellar bending of sperm.</text>
</comment>
<dbReference type="Pfam" id="PF00027">
    <property type="entry name" value="cNMP_binding"/>
    <property type="match status" value="1"/>
</dbReference>
<dbReference type="PANTHER" id="PTHR23011">
    <property type="entry name" value="CYCLIC NUCLEOTIDE-BINDING DOMAIN CONTAINING PROTEIN"/>
    <property type="match status" value="1"/>
</dbReference>
<dbReference type="FunFam" id="2.60.120.10:FF:000083">
    <property type="entry name" value="Cyclic nucleotide binding domain containing 2"/>
    <property type="match status" value="1"/>
</dbReference>
<organism evidence="10 11">
    <name type="scientific">Hipposideros armiger</name>
    <name type="common">Great Himalayan leaf-nosed bat</name>
    <dbReference type="NCBI Taxonomy" id="186990"/>
    <lineage>
        <taxon>Eukaryota</taxon>
        <taxon>Metazoa</taxon>
        <taxon>Chordata</taxon>
        <taxon>Craniata</taxon>
        <taxon>Vertebrata</taxon>
        <taxon>Euteleostomi</taxon>
        <taxon>Mammalia</taxon>
        <taxon>Eutheria</taxon>
        <taxon>Laurasiatheria</taxon>
        <taxon>Chiroptera</taxon>
        <taxon>Yinpterochiroptera</taxon>
        <taxon>Rhinolophoidea</taxon>
        <taxon>Hipposideridae</taxon>
        <taxon>Hipposideros</taxon>
    </lineage>
</organism>
<dbReference type="GeneID" id="109389580"/>
<keyword evidence="5" id="KW-0114">cAMP</keyword>
<dbReference type="RefSeq" id="XP_019510753.1">
    <property type="nucleotide sequence ID" value="XM_019655208.1"/>
</dbReference>
<dbReference type="KEGG" id="hai:109389580"/>
<proteinExistence type="predicted"/>
<dbReference type="Proteomes" id="UP000694851">
    <property type="component" value="Unplaced"/>
</dbReference>
<keyword evidence="3" id="KW-0116">cAMP-binding</keyword>
<evidence type="ECO:0000256" key="7">
    <source>
        <dbReference type="ARBA" id="ARBA00072573"/>
    </source>
</evidence>
<evidence type="ECO:0000256" key="3">
    <source>
        <dbReference type="ARBA" id="ARBA00022566"/>
    </source>
</evidence>
<reference evidence="11" key="1">
    <citation type="submission" date="2025-08" db="UniProtKB">
        <authorList>
            <consortium name="RefSeq"/>
        </authorList>
    </citation>
    <scope>IDENTIFICATION</scope>
    <source>
        <tissue evidence="11">Muscle</tissue>
    </source>
</reference>
<dbReference type="Gene3D" id="2.60.120.10">
    <property type="entry name" value="Jelly Rolls"/>
    <property type="match status" value="2"/>
</dbReference>
<comment type="subcellular location">
    <subcellularLocation>
        <location evidence="1">Cytoplasm</location>
        <location evidence="1">Cytosol</location>
    </subcellularLocation>
</comment>
<accession>A0A8B7SDS6</accession>
<evidence type="ECO:0000256" key="4">
    <source>
        <dbReference type="ARBA" id="ARBA00022741"/>
    </source>
</evidence>
<feature type="compositionally biased region" description="Acidic residues" evidence="8">
    <location>
        <begin position="81"/>
        <end position="105"/>
    </location>
</feature>
<dbReference type="SUPFAM" id="SSF51206">
    <property type="entry name" value="cAMP-binding domain-like"/>
    <property type="match status" value="2"/>
</dbReference>
<evidence type="ECO:0000256" key="6">
    <source>
        <dbReference type="ARBA" id="ARBA00059651"/>
    </source>
</evidence>
<keyword evidence="4" id="KW-0547">Nucleotide-binding</keyword>
<dbReference type="PANTHER" id="PTHR23011:SF43">
    <property type="entry name" value="CYCLIC NUCLEOTIDE-BINDING DOMAIN-CONTAINING PROTEIN 2"/>
    <property type="match status" value="1"/>
</dbReference>
<evidence type="ECO:0000313" key="10">
    <source>
        <dbReference type="Proteomes" id="UP000694851"/>
    </source>
</evidence>
<feature type="region of interest" description="Disordered" evidence="8">
    <location>
        <begin position="1"/>
        <end position="119"/>
    </location>
</feature>
<dbReference type="InterPro" id="IPR014710">
    <property type="entry name" value="RmlC-like_jellyroll"/>
</dbReference>
<keyword evidence="2" id="KW-0963">Cytoplasm</keyword>
<dbReference type="SMART" id="SM00100">
    <property type="entry name" value="cNMP"/>
    <property type="match status" value="1"/>
</dbReference>
<protein>
    <recommendedName>
        <fullName evidence="7">Cyclic nucleotide-binding domain-containing protein 2</fullName>
    </recommendedName>
</protein>
<keyword evidence="10" id="KW-1185">Reference proteome</keyword>
<name>A0A8B7SDS6_HIPAR</name>
<dbReference type="InterPro" id="IPR000595">
    <property type="entry name" value="cNMP-bd_dom"/>
</dbReference>
<evidence type="ECO:0000256" key="5">
    <source>
        <dbReference type="ARBA" id="ARBA00023149"/>
    </source>
</evidence>
<dbReference type="InterPro" id="IPR018490">
    <property type="entry name" value="cNMP-bd_dom_sf"/>
</dbReference>
<dbReference type="GO" id="GO:0007283">
    <property type="term" value="P:spermatogenesis"/>
    <property type="evidence" value="ECO:0007669"/>
    <property type="project" value="TreeGrafter"/>
</dbReference>
<feature type="compositionally biased region" description="Basic and acidic residues" evidence="8">
    <location>
        <begin position="37"/>
        <end position="48"/>
    </location>
</feature>
<dbReference type="AlphaFoldDB" id="A0A8B7SDS6"/>
<sequence length="652" mass="75094">MEADAGLTESAQSSPVPAKRQGPTEAEVFAGVSKMKSASEHREAESRLQEATPPRVSESSEEVTASVLSRANVASVQQSEPESEEGEESEEEPEEQLEEEKETEAEGVPGSDRFSSQVKKSIQEARDWSKVKKLKKQGQITYDTMDFVTESGYFPPKAIEITRKKPSWRTEQEIQALCNLLQVLGSYRNYSEPLQLLLAKVMRFERFGRRRVIIKKGRRGNSLYFIYLGRVAVTDDEDGSSAFLDPHPFLLYKGDCFGEVGLLSSSVRKSTVVCMEETEFLVVDKEDFLAYKLDKEVKKDSQHRFAFFREMDLFQSWSDEKVWKLVAVGNVEKFSYGQLISEDFVESSSIMFLCKGRCEVLRLIDLAASPSYYKWIWQHLQLIDDRPMETHLKEPPTVERFKKFRIKSYPVQDFSSLKLLRLQKAWEQQGTSFNRKINTSENSLPRTLSSKIKSRCPRLIECPMINTKYGDLPEEAAVGTYIKIHTVEEGEAIGLHQILLPENQQDTRPLILVSLGTEVIRVRKETFCKLIDGGITEKLSKFKIKYPSDEDMCQKFLMENSWNVFRKDLMRLLVKPRRHPPFTPVRHRKKEIYSPKSLTLDLFSFNKKTKDYPIFMAHQKYLPPLRVVQAITAPRYKIQELLPHYKNAGVLL</sequence>
<dbReference type="CDD" id="cd00038">
    <property type="entry name" value="CAP_ED"/>
    <property type="match status" value="1"/>
</dbReference>
<dbReference type="PROSITE" id="PS50042">
    <property type="entry name" value="CNMP_BINDING_3"/>
    <property type="match status" value="1"/>
</dbReference>
<evidence type="ECO:0000256" key="2">
    <source>
        <dbReference type="ARBA" id="ARBA00022490"/>
    </source>
</evidence>